<evidence type="ECO:0000313" key="1">
    <source>
        <dbReference type="EMBL" id="CAI2360652.1"/>
    </source>
</evidence>
<organism evidence="1 2">
    <name type="scientific">Euplotes crassus</name>
    <dbReference type="NCBI Taxonomy" id="5936"/>
    <lineage>
        <taxon>Eukaryota</taxon>
        <taxon>Sar</taxon>
        <taxon>Alveolata</taxon>
        <taxon>Ciliophora</taxon>
        <taxon>Intramacronucleata</taxon>
        <taxon>Spirotrichea</taxon>
        <taxon>Hypotrichia</taxon>
        <taxon>Euplotida</taxon>
        <taxon>Euplotidae</taxon>
        <taxon>Moneuplotes</taxon>
    </lineage>
</organism>
<accession>A0AAD1U528</accession>
<keyword evidence="2" id="KW-1185">Reference proteome</keyword>
<comment type="caution">
    <text evidence="1">The sequence shown here is derived from an EMBL/GenBank/DDBJ whole genome shotgun (WGS) entry which is preliminary data.</text>
</comment>
<evidence type="ECO:0000313" key="2">
    <source>
        <dbReference type="Proteomes" id="UP001295684"/>
    </source>
</evidence>
<dbReference type="EMBL" id="CAMPGE010001851">
    <property type="protein sequence ID" value="CAI2360652.1"/>
    <property type="molecule type" value="Genomic_DNA"/>
</dbReference>
<dbReference type="AlphaFoldDB" id="A0AAD1U528"/>
<proteinExistence type="predicted"/>
<name>A0AAD1U528_EUPCR</name>
<gene>
    <name evidence="1" type="ORF">ECRASSUSDP1_LOCUS1956</name>
</gene>
<dbReference type="Proteomes" id="UP001295684">
    <property type="component" value="Unassembled WGS sequence"/>
</dbReference>
<protein>
    <submittedName>
        <fullName evidence="1">Uncharacterized protein</fullName>
    </submittedName>
</protein>
<reference evidence="1" key="1">
    <citation type="submission" date="2023-07" db="EMBL/GenBank/DDBJ databases">
        <authorList>
            <consortium name="AG Swart"/>
            <person name="Singh M."/>
            <person name="Singh A."/>
            <person name="Seah K."/>
            <person name="Emmerich C."/>
        </authorList>
    </citation>
    <scope>NUCLEOTIDE SEQUENCE</scope>
    <source>
        <strain evidence="1">DP1</strain>
    </source>
</reference>
<sequence length="304" mass="35346">MFQDIFKSDLDFTNEFIQTPELFRKNSDERVYFIGNTYNPDFQFEENAYLNDEVLAKKPSLTLDEAKQAGQDCPHEATCLYSQCLRSEGLSINEINDTSFFTLPKEEFLEGNHKCTNKHKISKEGREVGIYLGDNDSQVKTDMLSFDKVFEEITHKPDSVTTNVSQAELTGKRTRWRKQDDIELFKAFRMCEEQGLITLNDIRNFQNSSEIQAHAGMQMIKQTFGCRQSPKFLANRIKMKMNDTFSVRETKILKKLVKQYNYTCIPYQKLLAHFSGKTLEGLERACDNLCESKRHKMLTRVQQA</sequence>